<reference evidence="1 2" key="1">
    <citation type="submission" date="2014-09" db="EMBL/GenBank/DDBJ databases">
        <title>Using Illumina technology Improving SMRT sequencing Genome Assembly by RASTools.</title>
        <authorList>
            <person name="Zhou Y."/>
            <person name="Ma T."/>
            <person name="Liu T."/>
        </authorList>
    </citation>
    <scope>NUCLEOTIDE SEQUENCE [LARGE SCALE GENOMIC DNA]</scope>
    <source>
        <strain evidence="1 2">ATCC 55669</strain>
    </source>
</reference>
<name>A0A097EC69_9SPHN</name>
<gene>
    <name evidence="1" type="ORF">MC45_00300</name>
</gene>
<organism evidence="1 2">
    <name type="scientific">Sphingomonas taxi</name>
    <dbReference type="NCBI Taxonomy" id="1549858"/>
    <lineage>
        <taxon>Bacteria</taxon>
        <taxon>Pseudomonadati</taxon>
        <taxon>Pseudomonadota</taxon>
        <taxon>Alphaproteobacteria</taxon>
        <taxon>Sphingomonadales</taxon>
        <taxon>Sphingomonadaceae</taxon>
        <taxon>Sphingomonas</taxon>
    </lineage>
</organism>
<proteinExistence type="predicted"/>
<sequence>MTKAVRLFSTFGHSFRTKGRVMPEILLPVCQHRPVPKTIGKRESSFDGDRLDQVPAVGIEVFEDGNDAIRIWPRFLDEADTPLRVGKVVTGKIICFEK</sequence>
<dbReference type="EMBL" id="CP009571">
    <property type="protein sequence ID" value="AIT05138.1"/>
    <property type="molecule type" value="Genomic_DNA"/>
</dbReference>
<protein>
    <submittedName>
        <fullName evidence="1">Uncharacterized protein</fullName>
    </submittedName>
</protein>
<evidence type="ECO:0000313" key="2">
    <source>
        <dbReference type="Proteomes" id="UP000033200"/>
    </source>
</evidence>
<dbReference type="KEGG" id="stax:MC45_00300"/>
<evidence type="ECO:0000313" key="1">
    <source>
        <dbReference type="EMBL" id="AIT05138.1"/>
    </source>
</evidence>
<keyword evidence="2" id="KW-1185">Reference proteome</keyword>
<dbReference type="AlphaFoldDB" id="A0A097EC69"/>
<dbReference type="Proteomes" id="UP000033200">
    <property type="component" value="Chromosome"/>
</dbReference>
<dbReference type="HOGENOM" id="CLU_2332220_0_0_5"/>
<accession>A0A097EC69</accession>